<evidence type="ECO:0000313" key="2">
    <source>
        <dbReference type="EMBL" id="OWZ00404.1"/>
    </source>
</evidence>
<proteinExistence type="predicted"/>
<evidence type="ECO:0000259" key="1">
    <source>
        <dbReference type="Pfam" id="PF17921"/>
    </source>
</evidence>
<dbReference type="EMBL" id="NBNE01007629">
    <property type="protein sequence ID" value="OWZ00404.1"/>
    <property type="molecule type" value="Genomic_DNA"/>
</dbReference>
<feature type="domain" description="Integrase zinc-binding" evidence="1">
    <location>
        <begin position="16"/>
        <end position="69"/>
    </location>
</feature>
<dbReference type="Proteomes" id="UP000198211">
    <property type="component" value="Unassembled WGS sequence"/>
</dbReference>
<reference evidence="3" key="1">
    <citation type="submission" date="2017-03" db="EMBL/GenBank/DDBJ databases">
        <title>Phytopthora megakarya and P. palmivora, two closely related causual agents of cacao black pod achieved similar genome size and gene model numbers by different mechanisms.</title>
        <authorList>
            <person name="Ali S."/>
            <person name="Shao J."/>
            <person name="Larry D.J."/>
            <person name="Kronmiller B."/>
            <person name="Shen D."/>
            <person name="Strem M.D."/>
            <person name="Melnick R.L."/>
            <person name="Guiltinan M.J."/>
            <person name="Tyler B.M."/>
            <person name="Meinhardt L.W."/>
            <person name="Bailey B.A."/>
        </authorList>
    </citation>
    <scope>NUCLEOTIDE SEQUENCE [LARGE SCALE GENOMIC DNA]</scope>
    <source>
        <strain evidence="3">zdho120</strain>
    </source>
</reference>
<dbReference type="OrthoDB" id="123893at2759"/>
<dbReference type="Gene3D" id="1.10.340.70">
    <property type="match status" value="1"/>
</dbReference>
<evidence type="ECO:0000313" key="3">
    <source>
        <dbReference type="Proteomes" id="UP000198211"/>
    </source>
</evidence>
<organism evidence="2 3">
    <name type="scientific">Phytophthora megakarya</name>
    <dbReference type="NCBI Taxonomy" id="4795"/>
    <lineage>
        <taxon>Eukaryota</taxon>
        <taxon>Sar</taxon>
        <taxon>Stramenopiles</taxon>
        <taxon>Oomycota</taxon>
        <taxon>Peronosporomycetes</taxon>
        <taxon>Peronosporales</taxon>
        <taxon>Peronosporaceae</taxon>
        <taxon>Phytophthora</taxon>
    </lineage>
</organism>
<comment type="caution">
    <text evidence="2">The sequence shown here is derived from an EMBL/GenBank/DDBJ whole genome shotgun (WGS) entry which is preliminary data.</text>
</comment>
<dbReference type="Pfam" id="PF17921">
    <property type="entry name" value="Integrase_H2C2"/>
    <property type="match status" value="1"/>
</dbReference>
<name>A0A225V5M0_9STRA</name>
<accession>A0A225V5M0</accession>
<dbReference type="InterPro" id="IPR041588">
    <property type="entry name" value="Integrase_H2C2"/>
</dbReference>
<dbReference type="AlphaFoldDB" id="A0A225V5M0"/>
<keyword evidence="3" id="KW-1185">Reference proteome</keyword>
<sequence length="136" mass="15407">MLRIKGKVWIPQSARELLQRLMIIVHCGANGHRGMHVMETHLRRVFAVDNLSKTVRVFCQQCLLCLHVKGGATIPRPFSETHFTFERNTTLHWDFLTLGESFGTSRYVLVMKDEATHFVELVRCSGPTSEVAAAAI</sequence>
<protein>
    <recommendedName>
        <fullName evidence="1">Integrase zinc-binding domain-containing protein</fullName>
    </recommendedName>
</protein>
<gene>
    <name evidence="2" type="ORF">PHMEG_00028408</name>
</gene>